<name>A0ABV1AKD7_9FIRM</name>
<accession>A0ABV1AKD7</accession>
<dbReference type="RefSeq" id="WP_349077966.1">
    <property type="nucleotide sequence ID" value="NZ_JBBMEI010000027.1"/>
</dbReference>
<gene>
    <name evidence="1" type="ORF">WMO75_09805</name>
</gene>
<dbReference type="EMBL" id="JBBMEI010000027">
    <property type="protein sequence ID" value="MEQ2358625.1"/>
    <property type="molecule type" value="Genomic_DNA"/>
</dbReference>
<proteinExistence type="predicted"/>
<keyword evidence="2" id="KW-1185">Reference proteome</keyword>
<comment type="caution">
    <text evidence="1">The sequence shown here is derived from an EMBL/GenBank/DDBJ whole genome shotgun (WGS) entry which is preliminary data.</text>
</comment>
<organism evidence="1 2">
    <name type="scientific">Blautia intestinihominis</name>
    <dbReference type="NCBI Taxonomy" id="3133152"/>
    <lineage>
        <taxon>Bacteria</taxon>
        <taxon>Bacillati</taxon>
        <taxon>Bacillota</taxon>
        <taxon>Clostridia</taxon>
        <taxon>Lachnospirales</taxon>
        <taxon>Lachnospiraceae</taxon>
        <taxon>Blautia</taxon>
    </lineage>
</organism>
<sequence>MSMNEDREWSEDDMDWSFKIQDEKQLEQCLQMKTDDIHWDIFKDAYECPGAIKVEVWSWETLMGERSFFYVERPLTAAILLNNQAETEKFVEEQPVTMSPGLESAIAFLNEERTEKFIKEYGELASQVRLSAIYEAQNTTLLKYYIKTHRSRDLQELRTYLEWLNNRRKDKKSIERKLYEWNAYNENENFWFFKLFVRTFEIEREPEIIIIRDIQRRLLDYLSRTIMVEGEMREIFWTNLNWDDLDDMTESKFINCVRYFMLLTKKYGPLDITDEVQDIISGEIVALDMIRLKSGIRKNFVKLNQYEVKMPKDNAKAGIMRGKWLKRLMRYAVSETLWEKTDPVTEWVIQRDDWKLVKRAIRQKYIGKENADKLLEYAATVENTETDPRIVQLLLAER</sequence>
<reference evidence="1 2" key="1">
    <citation type="submission" date="2024-03" db="EMBL/GenBank/DDBJ databases">
        <title>Human intestinal bacterial collection.</title>
        <authorList>
            <person name="Pauvert C."/>
            <person name="Hitch T.C.A."/>
            <person name="Clavel T."/>
        </authorList>
    </citation>
    <scope>NUCLEOTIDE SEQUENCE [LARGE SCALE GENOMIC DNA]</scope>
    <source>
        <strain evidence="1 2">CLA-AA-H95</strain>
    </source>
</reference>
<dbReference type="Proteomes" id="UP001446032">
    <property type="component" value="Unassembled WGS sequence"/>
</dbReference>
<protein>
    <submittedName>
        <fullName evidence="1">Uncharacterized protein</fullName>
    </submittedName>
</protein>
<evidence type="ECO:0000313" key="2">
    <source>
        <dbReference type="Proteomes" id="UP001446032"/>
    </source>
</evidence>
<evidence type="ECO:0000313" key="1">
    <source>
        <dbReference type="EMBL" id="MEQ2358625.1"/>
    </source>
</evidence>